<accession>A0A164P405</accession>
<dbReference type="Proteomes" id="UP000076858">
    <property type="component" value="Unassembled WGS sequence"/>
</dbReference>
<protein>
    <submittedName>
        <fullName evidence="1">Uncharacterized protein</fullName>
    </submittedName>
</protein>
<organism evidence="1 2">
    <name type="scientific">Daphnia magna</name>
    <dbReference type="NCBI Taxonomy" id="35525"/>
    <lineage>
        <taxon>Eukaryota</taxon>
        <taxon>Metazoa</taxon>
        <taxon>Ecdysozoa</taxon>
        <taxon>Arthropoda</taxon>
        <taxon>Crustacea</taxon>
        <taxon>Branchiopoda</taxon>
        <taxon>Diplostraca</taxon>
        <taxon>Cladocera</taxon>
        <taxon>Anomopoda</taxon>
        <taxon>Daphniidae</taxon>
        <taxon>Daphnia</taxon>
    </lineage>
</organism>
<gene>
    <name evidence="1" type="ORF">APZ42_030037</name>
</gene>
<reference evidence="1 2" key="1">
    <citation type="submission" date="2016-03" db="EMBL/GenBank/DDBJ databases">
        <title>EvidentialGene: Evidence-directed Construction of Genes on Genomes.</title>
        <authorList>
            <person name="Gilbert D.G."/>
            <person name="Choi J.-H."/>
            <person name="Mockaitis K."/>
            <person name="Colbourne J."/>
            <person name="Pfrender M."/>
        </authorList>
    </citation>
    <scope>NUCLEOTIDE SEQUENCE [LARGE SCALE GENOMIC DNA]</scope>
    <source>
        <strain evidence="1 2">Xinb3</strain>
        <tissue evidence="1">Complete organism</tissue>
    </source>
</reference>
<dbReference type="AlphaFoldDB" id="A0A164P405"/>
<dbReference type="EMBL" id="LRGB01002709">
    <property type="protein sequence ID" value="KZS06493.1"/>
    <property type="molecule type" value="Genomic_DNA"/>
</dbReference>
<evidence type="ECO:0000313" key="1">
    <source>
        <dbReference type="EMBL" id="KZS06493.1"/>
    </source>
</evidence>
<name>A0A164P405_9CRUS</name>
<proteinExistence type="predicted"/>
<comment type="caution">
    <text evidence="1">The sequence shown here is derived from an EMBL/GenBank/DDBJ whole genome shotgun (WGS) entry which is preliminary data.</text>
</comment>
<sequence>MVWKLGSRKRRQLFGIQPSTHRKNERVMFYHSHHISFLFLFLVLQASCMCPKGMQLKFRSLDITLIVA</sequence>
<evidence type="ECO:0000313" key="2">
    <source>
        <dbReference type="Proteomes" id="UP000076858"/>
    </source>
</evidence>
<keyword evidence="2" id="KW-1185">Reference proteome</keyword>